<name>A0A2C5ZBF4_9HYPO</name>
<gene>
    <name evidence="2" type="ORF">CDD80_980</name>
</gene>
<proteinExistence type="predicted"/>
<evidence type="ECO:0000256" key="1">
    <source>
        <dbReference type="SAM" id="MobiDB-lite"/>
    </source>
</evidence>
<comment type="caution">
    <text evidence="2">The sequence shown here is derived from an EMBL/GenBank/DDBJ whole genome shotgun (WGS) entry which is preliminary data.</text>
</comment>
<organism evidence="2 3">
    <name type="scientific">Ophiocordyceps camponoti-rufipedis</name>
    <dbReference type="NCBI Taxonomy" id="2004952"/>
    <lineage>
        <taxon>Eukaryota</taxon>
        <taxon>Fungi</taxon>
        <taxon>Dikarya</taxon>
        <taxon>Ascomycota</taxon>
        <taxon>Pezizomycotina</taxon>
        <taxon>Sordariomycetes</taxon>
        <taxon>Hypocreomycetidae</taxon>
        <taxon>Hypocreales</taxon>
        <taxon>Ophiocordycipitaceae</taxon>
        <taxon>Ophiocordyceps</taxon>
    </lineage>
</organism>
<dbReference type="AlphaFoldDB" id="A0A2C5ZBF4"/>
<accession>A0A2C5ZBF4</accession>
<feature type="region of interest" description="Disordered" evidence="1">
    <location>
        <begin position="38"/>
        <end position="60"/>
    </location>
</feature>
<sequence>MASAFSSPPELVIESQPWTAARCQRLLRQLRSRLAGLRRQMVDDGSSPPKRHKRSCEALEQHQAPKRVRFTYGSRRQSPASGAEQINATMLMTTPPRMVRTLGAMDLRKSSPTSAPFAIATPTWRKIREQPDTPVHYDASHSRPRRRILHEIDLSDLRNETRLLRRTVPEQRFRIYEAIILWFEGLLRSTLCGAQDPHRRSLLNICLREIPACIANIEAYDKHVTRVYGRQSLWDTHHVSSALYEQLEALGSRSRGWRPMKLALRAHAVWLLCEAIADGLLEPEFVRLLIRVCLKFDFRAEAGKLSSCIGGPIPPPRSVLSKMTENQGLLPLHEMMASLRGEAPSGVSLLSISSLLRGGSLPGLGIDEKTLISFVAGAVMAVTTMTAIRGVGQDKRKIRAWRRVLYVLELCLAELRRQQQRGYDNGQFILVLARHLVVVDSPFAEQALKRQTRAELKKMAQHGPDASATAQRCYHQAAAVLARLIQYRSRSSSVPGHVIVDDMFAKLDDIGIGGYFSTGLRTDVAFLLAQQTKDLRDLAFAESLPSARSHGLHSTVFPGWHWEEGISEWVLLRPVADNIVDRTADEILTQGDIPATHSRQLPKRPTVVVTRKLRESKNSGLGNKWSKRSRMRLQGEKTKALGTGRTCGRNEVYETEKRSLRLGYARDDSDTDELV</sequence>
<dbReference type="EMBL" id="NJES01000136">
    <property type="protein sequence ID" value="PHH77042.1"/>
    <property type="molecule type" value="Genomic_DNA"/>
</dbReference>
<keyword evidence="3" id="KW-1185">Reference proteome</keyword>
<reference evidence="2 3" key="1">
    <citation type="submission" date="2017-06" db="EMBL/GenBank/DDBJ databases">
        <title>Ant-infecting Ophiocordyceps genomes reveal a high diversity of potential behavioral manipulation genes and a possible major role for enterotoxins.</title>
        <authorList>
            <person name="De Bekker C."/>
            <person name="Evans H.C."/>
            <person name="Brachmann A."/>
            <person name="Hughes D.P."/>
        </authorList>
    </citation>
    <scope>NUCLEOTIDE SEQUENCE [LARGE SCALE GENOMIC DNA]</scope>
    <source>
        <strain evidence="2 3">Map16</strain>
    </source>
</reference>
<evidence type="ECO:0000313" key="2">
    <source>
        <dbReference type="EMBL" id="PHH77042.1"/>
    </source>
</evidence>
<protein>
    <submittedName>
        <fullName evidence="2">Uncharacterized protein</fullName>
    </submittedName>
</protein>
<dbReference type="Proteomes" id="UP000226431">
    <property type="component" value="Unassembled WGS sequence"/>
</dbReference>
<evidence type="ECO:0000313" key="3">
    <source>
        <dbReference type="Proteomes" id="UP000226431"/>
    </source>
</evidence>
<dbReference type="OrthoDB" id="4159838at2759"/>